<keyword evidence="3" id="KW-0808">Transferase</keyword>
<evidence type="ECO:0000313" key="3">
    <source>
        <dbReference type="EMBL" id="TWT90414.1"/>
    </source>
</evidence>
<evidence type="ECO:0000313" key="4">
    <source>
        <dbReference type="Proteomes" id="UP000315440"/>
    </source>
</evidence>
<dbReference type="PANTHER" id="PTHR45648:SF22">
    <property type="entry name" value="GDSL LIPASE_ACYLHYDROLASE FAMILY PROTEIN (AFU_ORTHOLOGUE AFUA_4G14700)"/>
    <property type="match status" value="1"/>
</dbReference>
<reference evidence="3 4" key="1">
    <citation type="submission" date="2019-02" db="EMBL/GenBank/DDBJ databases">
        <title>Deep-cultivation of Planctomycetes and their phenomic and genomic characterization uncovers novel biology.</title>
        <authorList>
            <person name="Wiegand S."/>
            <person name="Jogler M."/>
            <person name="Boedeker C."/>
            <person name="Pinto D."/>
            <person name="Vollmers J."/>
            <person name="Rivas-Marin E."/>
            <person name="Kohn T."/>
            <person name="Peeters S.H."/>
            <person name="Heuer A."/>
            <person name="Rast P."/>
            <person name="Oberbeckmann S."/>
            <person name="Bunk B."/>
            <person name="Jeske O."/>
            <person name="Meyerdierks A."/>
            <person name="Storesund J.E."/>
            <person name="Kallscheuer N."/>
            <person name="Luecker S."/>
            <person name="Lage O.M."/>
            <person name="Pohl T."/>
            <person name="Merkel B.J."/>
            <person name="Hornburger P."/>
            <person name="Mueller R.-W."/>
            <person name="Bruemmer F."/>
            <person name="Labrenz M."/>
            <person name="Spormann A.M."/>
            <person name="Op Den Camp H."/>
            <person name="Overmann J."/>
            <person name="Amann R."/>
            <person name="Jetten M.S.M."/>
            <person name="Mascher T."/>
            <person name="Medema M.H."/>
            <person name="Devos D.P."/>
            <person name="Kaster A.-K."/>
            <person name="Ovreas L."/>
            <person name="Rohde M."/>
            <person name="Galperin M.Y."/>
            <person name="Jogler C."/>
        </authorList>
    </citation>
    <scope>NUCLEOTIDE SEQUENCE [LARGE SCALE GENOMIC DNA]</scope>
    <source>
        <strain evidence="3 4">Mal64</strain>
    </source>
</reference>
<dbReference type="InterPro" id="IPR051058">
    <property type="entry name" value="GDSL_Est/Lipase"/>
</dbReference>
<dbReference type="CDD" id="cd01846">
    <property type="entry name" value="fatty_acyltransferase_like"/>
    <property type="match status" value="1"/>
</dbReference>
<gene>
    <name evidence="3" type="ORF">Mal64_08030</name>
</gene>
<dbReference type="Proteomes" id="UP000315440">
    <property type="component" value="Unassembled WGS sequence"/>
</dbReference>
<dbReference type="PANTHER" id="PTHR45648">
    <property type="entry name" value="GDSL LIPASE/ACYLHYDROLASE FAMILY PROTEIN (AFU_ORTHOLOGUE AFUA_4G14700)"/>
    <property type="match status" value="1"/>
</dbReference>
<dbReference type="EMBL" id="SJPQ01000001">
    <property type="protein sequence ID" value="TWT90414.1"/>
    <property type="molecule type" value="Genomic_DNA"/>
</dbReference>
<dbReference type="InterPro" id="IPR018247">
    <property type="entry name" value="EF_Hand_1_Ca_BS"/>
</dbReference>
<dbReference type="Pfam" id="PF00657">
    <property type="entry name" value="Lipase_GDSL"/>
    <property type="match status" value="1"/>
</dbReference>
<dbReference type="InterPro" id="IPR001087">
    <property type="entry name" value="GDSL"/>
</dbReference>
<dbReference type="InterPro" id="IPR036514">
    <property type="entry name" value="SGNH_hydro_sf"/>
</dbReference>
<dbReference type="PROSITE" id="PS00018">
    <property type="entry name" value="EF_HAND_1"/>
    <property type="match status" value="1"/>
</dbReference>
<comment type="caution">
    <text evidence="3">The sequence shown here is derived from an EMBL/GenBank/DDBJ whole genome shotgun (WGS) entry which is preliminary data.</text>
</comment>
<feature type="chain" id="PRO_5023092221" evidence="2">
    <location>
        <begin position="27"/>
        <end position="379"/>
    </location>
</feature>
<dbReference type="EC" id="2.3.1.43" evidence="3"/>
<dbReference type="GO" id="GO:0000272">
    <property type="term" value="P:polysaccharide catabolic process"/>
    <property type="evidence" value="ECO:0007669"/>
    <property type="project" value="InterPro"/>
</dbReference>
<keyword evidence="4" id="KW-1185">Reference proteome</keyword>
<dbReference type="RefSeq" id="WP_146397270.1">
    <property type="nucleotide sequence ID" value="NZ_SJPQ01000001.1"/>
</dbReference>
<dbReference type="Gene3D" id="1.10.1330.10">
    <property type="entry name" value="Dockerin domain"/>
    <property type="match status" value="1"/>
</dbReference>
<keyword evidence="2" id="KW-0732">Signal</keyword>
<name>A0A5C5ZS98_9BACT</name>
<feature type="signal peptide" evidence="2">
    <location>
        <begin position="1"/>
        <end position="26"/>
    </location>
</feature>
<proteinExistence type="predicted"/>
<sequence precursor="true">MIRLDSLRRGCVLAAALFALAPVAAAGPYSDLIVFGDSLSDVGNTAYWTAGVFPGADYYQGRFSNGPVYSEHLSAGLGLGVLTRDGVGGDDFAYGGAETDGPGGFSGLFLNSLVEQVDAYLDRLGGSEADPNALFVVFIGANDLLGGQTNVATPAGVVQSQIERLVGVGARQLLGINLPLLGLTPDYLGGSSAAAISATTRDYNNALSGVYDTIETAHTGVTFHRLDLAQTFSEMIDQAASLGFTNTTDKGQQAAGGDLDGAPGYVFWDGVHPTREAHALLGEAALRAVLPAGDYNRNGEVDQGDYAVWRDSYGARFDASLGLTTGLQADGNGDGRVDAADFTVWRDAWQAASAAIPEPATGAALTALLFGYVCGRRRS</sequence>
<dbReference type="InterPro" id="IPR036439">
    <property type="entry name" value="Dockerin_dom_sf"/>
</dbReference>
<dbReference type="Gene3D" id="3.40.50.1110">
    <property type="entry name" value="SGNH hydrolase"/>
    <property type="match status" value="1"/>
</dbReference>
<evidence type="ECO:0000256" key="2">
    <source>
        <dbReference type="SAM" id="SignalP"/>
    </source>
</evidence>
<organism evidence="3 4">
    <name type="scientific">Pseudobythopirellula maris</name>
    <dbReference type="NCBI Taxonomy" id="2527991"/>
    <lineage>
        <taxon>Bacteria</taxon>
        <taxon>Pseudomonadati</taxon>
        <taxon>Planctomycetota</taxon>
        <taxon>Planctomycetia</taxon>
        <taxon>Pirellulales</taxon>
        <taxon>Lacipirellulaceae</taxon>
        <taxon>Pseudobythopirellula</taxon>
    </lineage>
</organism>
<protein>
    <submittedName>
        <fullName evidence="3">Phosphatidylcholine-sterol acyltransferase</fullName>
        <ecNumber evidence="3">2.3.1.43</ecNumber>
    </submittedName>
</protein>
<dbReference type="AlphaFoldDB" id="A0A5C5ZS98"/>
<dbReference type="SUPFAM" id="SSF63446">
    <property type="entry name" value="Type I dockerin domain"/>
    <property type="match status" value="1"/>
</dbReference>
<dbReference type="GO" id="GO:0004607">
    <property type="term" value="F:phosphatidylcholine-sterol O-acyltransferase activity"/>
    <property type="evidence" value="ECO:0007669"/>
    <property type="project" value="UniProtKB-EC"/>
</dbReference>
<keyword evidence="3" id="KW-0012">Acyltransferase</keyword>
<dbReference type="SUPFAM" id="SSF52266">
    <property type="entry name" value="SGNH hydrolase"/>
    <property type="match status" value="1"/>
</dbReference>
<evidence type="ECO:0000256" key="1">
    <source>
        <dbReference type="ARBA" id="ARBA00022801"/>
    </source>
</evidence>
<keyword evidence="1" id="KW-0378">Hydrolase</keyword>
<dbReference type="GO" id="GO:0016788">
    <property type="term" value="F:hydrolase activity, acting on ester bonds"/>
    <property type="evidence" value="ECO:0007669"/>
    <property type="project" value="InterPro"/>
</dbReference>
<accession>A0A5C5ZS98</accession>
<dbReference type="OrthoDB" id="5292073at2"/>